<keyword evidence="1" id="KW-0808">Transferase</keyword>
<dbReference type="InterPro" id="IPR050769">
    <property type="entry name" value="NAT_camello-type"/>
</dbReference>
<dbReference type="AlphaFoldDB" id="A0A839AAY1"/>
<evidence type="ECO:0000259" key="5">
    <source>
        <dbReference type="PROSITE" id="PS50995"/>
    </source>
</evidence>
<accession>A0A839AAY1</accession>
<keyword evidence="8" id="KW-1185">Reference proteome</keyword>
<dbReference type="PANTHER" id="PTHR13947">
    <property type="entry name" value="GNAT FAMILY N-ACETYLTRANSFERASE"/>
    <property type="match status" value="1"/>
</dbReference>
<comment type="caution">
    <text evidence="7">The sequence shown here is derived from an EMBL/GenBank/DDBJ whole genome shotgun (WGS) entry which is preliminary data.</text>
</comment>
<evidence type="ECO:0000256" key="1">
    <source>
        <dbReference type="ARBA" id="ARBA00022679"/>
    </source>
</evidence>
<feature type="domain" description="HTH marR-type" evidence="5">
    <location>
        <begin position="5"/>
        <end position="140"/>
    </location>
</feature>
<dbReference type="InterPro" id="IPR023187">
    <property type="entry name" value="Tscrpt_reg_MarR-type_CS"/>
</dbReference>
<dbReference type="InterPro" id="IPR000835">
    <property type="entry name" value="HTH_MarR-typ"/>
</dbReference>
<name>A0A839AAY1_9HYPH</name>
<dbReference type="PROSITE" id="PS50995">
    <property type="entry name" value="HTH_MARR_2"/>
    <property type="match status" value="1"/>
</dbReference>
<dbReference type="CDD" id="cd04301">
    <property type="entry name" value="NAT_SF"/>
    <property type="match status" value="1"/>
</dbReference>
<evidence type="ECO:0000256" key="2">
    <source>
        <dbReference type="ARBA" id="ARBA00023015"/>
    </source>
</evidence>
<reference evidence="7 8" key="1">
    <citation type="submission" date="2020-07" db="EMBL/GenBank/DDBJ databases">
        <title>Stappia sp., F7233, whole genome shotgun sequencing project.</title>
        <authorList>
            <person name="Jiang S."/>
            <person name="Liu Z.W."/>
            <person name="Du Z.J."/>
        </authorList>
    </citation>
    <scope>NUCLEOTIDE SEQUENCE [LARGE SCALE GENOMIC DNA]</scope>
    <source>
        <strain evidence="7 8">F7233</strain>
    </source>
</reference>
<dbReference type="InterPro" id="IPR000182">
    <property type="entry name" value="GNAT_dom"/>
</dbReference>
<dbReference type="PROSITE" id="PS01117">
    <property type="entry name" value="HTH_MARR_1"/>
    <property type="match status" value="1"/>
</dbReference>
<dbReference type="SUPFAM" id="SSF55729">
    <property type="entry name" value="Acyl-CoA N-acyltransferases (Nat)"/>
    <property type="match status" value="1"/>
</dbReference>
<feature type="domain" description="N-acetyltransferase" evidence="6">
    <location>
        <begin position="158"/>
        <end position="314"/>
    </location>
</feature>
<evidence type="ECO:0000256" key="3">
    <source>
        <dbReference type="ARBA" id="ARBA00023125"/>
    </source>
</evidence>
<keyword evidence="3" id="KW-0238">DNA-binding</keyword>
<dbReference type="PROSITE" id="PS51186">
    <property type="entry name" value="GNAT"/>
    <property type="match status" value="1"/>
</dbReference>
<keyword evidence="4" id="KW-0804">Transcription</keyword>
<dbReference type="Gene3D" id="1.10.10.10">
    <property type="entry name" value="Winged helix-like DNA-binding domain superfamily/Winged helix DNA-binding domain"/>
    <property type="match status" value="1"/>
</dbReference>
<dbReference type="GO" id="GO:0003700">
    <property type="term" value="F:DNA-binding transcription factor activity"/>
    <property type="evidence" value="ECO:0007669"/>
    <property type="project" value="InterPro"/>
</dbReference>
<dbReference type="InterPro" id="IPR036390">
    <property type="entry name" value="WH_DNA-bd_sf"/>
</dbReference>
<dbReference type="PANTHER" id="PTHR13947:SF37">
    <property type="entry name" value="LD18367P"/>
    <property type="match status" value="1"/>
</dbReference>
<evidence type="ECO:0000256" key="4">
    <source>
        <dbReference type="ARBA" id="ARBA00023163"/>
    </source>
</evidence>
<dbReference type="Proteomes" id="UP000541109">
    <property type="component" value="Unassembled WGS sequence"/>
</dbReference>
<dbReference type="Pfam" id="PF00583">
    <property type="entry name" value="Acetyltransf_1"/>
    <property type="match status" value="1"/>
</dbReference>
<evidence type="ECO:0000259" key="6">
    <source>
        <dbReference type="PROSITE" id="PS51186"/>
    </source>
</evidence>
<sequence length="322" mass="34845">MLAVDNEIVSHIRAASRRLVRELGFMNRTLAGTDYSASAVHAVIEIGAAGRISAKALSEILLLEKSTVSRLVQSLVVRGLVCEARSEGDGRSKDLFLTGAGERLHAEIAAFAESRVRNALGQLPPDEQLQVAEGMGAYSHALAASRTGAAVALQPDAQILTGFKPGLIGRIAEMHGTYYNRHYGFGPVFEAKVAAGVAEFAPRLTNSCNEIWHIESYGRIAGSLAVDGEDLGGGRAHLRWFILEDGLRGTGLGNELVKRAVAFCDACGFGETHLWTFSGLDAARRLYERHGFRLTEEYHGDQWGTRLLEQRFVRTAPSNAGQ</sequence>
<organism evidence="7 8">
    <name type="scientific">Stappia albiluteola</name>
    <dbReference type="NCBI Taxonomy" id="2758565"/>
    <lineage>
        <taxon>Bacteria</taxon>
        <taxon>Pseudomonadati</taxon>
        <taxon>Pseudomonadota</taxon>
        <taxon>Alphaproteobacteria</taxon>
        <taxon>Hyphomicrobiales</taxon>
        <taxon>Stappiaceae</taxon>
        <taxon>Stappia</taxon>
    </lineage>
</organism>
<evidence type="ECO:0000313" key="8">
    <source>
        <dbReference type="Proteomes" id="UP000541109"/>
    </source>
</evidence>
<keyword evidence="2" id="KW-0805">Transcription regulation</keyword>
<evidence type="ECO:0000313" key="7">
    <source>
        <dbReference type="EMBL" id="MBA5776346.1"/>
    </source>
</evidence>
<protein>
    <submittedName>
        <fullName evidence="7">MarR family transcriptional regulator</fullName>
    </submittedName>
</protein>
<dbReference type="InterPro" id="IPR036388">
    <property type="entry name" value="WH-like_DNA-bd_sf"/>
</dbReference>
<dbReference type="Gene3D" id="3.40.630.30">
    <property type="match status" value="1"/>
</dbReference>
<dbReference type="Pfam" id="PF12802">
    <property type="entry name" value="MarR_2"/>
    <property type="match status" value="1"/>
</dbReference>
<gene>
    <name evidence="7" type="ORF">H2509_04310</name>
</gene>
<dbReference type="GO" id="GO:0003677">
    <property type="term" value="F:DNA binding"/>
    <property type="evidence" value="ECO:0007669"/>
    <property type="project" value="UniProtKB-KW"/>
</dbReference>
<dbReference type="InterPro" id="IPR016181">
    <property type="entry name" value="Acyl_CoA_acyltransferase"/>
</dbReference>
<proteinExistence type="predicted"/>
<dbReference type="GO" id="GO:0008080">
    <property type="term" value="F:N-acetyltransferase activity"/>
    <property type="evidence" value="ECO:0007669"/>
    <property type="project" value="InterPro"/>
</dbReference>
<dbReference type="SUPFAM" id="SSF46785">
    <property type="entry name" value="Winged helix' DNA-binding domain"/>
    <property type="match status" value="1"/>
</dbReference>
<dbReference type="SMART" id="SM00347">
    <property type="entry name" value="HTH_MARR"/>
    <property type="match status" value="1"/>
</dbReference>
<dbReference type="EMBL" id="JACFXV010000042">
    <property type="protein sequence ID" value="MBA5776346.1"/>
    <property type="molecule type" value="Genomic_DNA"/>
</dbReference>